<dbReference type="AlphaFoldDB" id="A0A9X6ND08"/>
<evidence type="ECO:0000256" key="6">
    <source>
        <dbReference type="SAM" id="MobiDB-lite"/>
    </source>
</evidence>
<dbReference type="PIRSF" id="PIRSF039099">
    <property type="entry name" value="APP-BP1"/>
    <property type="match status" value="1"/>
</dbReference>
<evidence type="ECO:0000256" key="3">
    <source>
        <dbReference type="ARBA" id="ARBA00015407"/>
    </source>
</evidence>
<accession>A0A9X6ND08</accession>
<evidence type="ECO:0000256" key="2">
    <source>
        <dbReference type="ARBA" id="ARBA00006868"/>
    </source>
</evidence>
<dbReference type="GO" id="GO:0045116">
    <property type="term" value="P:protein neddylation"/>
    <property type="evidence" value="ECO:0007669"/>
    <property type="project" value="UniProtKB-UniRule"/>
</dbReference>
<dbReference type="EMBL" id="MTYJ01000241">
    <property type="protein sequence ID" value="OWA51852.1"/>
    <property type="molecule type" value="Genomic_DNA"/>
</dbReference>
<evidence type="ECO:0000256" key="5">
    <source>
        <dbReference type="PIRNR" id="PIRNR039099"/>
    </source>
</evidence>
<dbReference type="Gene3D" id="3.40.50.720">
    <property type="entry name" value="NAD(P)-binding Rossmann-like Domain"/>
    <property type="match status" value="2"/>
</dbReference>
<proteinExistence type="inferred from homology"/>
<comment type="similarity">
    <text evidence="2 5">Belongs to the ubiquitin-activating E1 family. ULA1 subfamily.</text>
</comment>
<dbReference type="InterPro" id="IPR035985">
    <property type="entry name" value="Ubiquitin-activating_enz"/>
</dbReference>
<comment type="pathway">
    <text evidence="1 5">Protein modification; protein neddylation.</text>
</comment>
<evidence type="ECO:0000259" key="7">
    <source>
        <dbReference type="Pfam" id="PF00899"/>
    </source>
</evidence>
<organism evidence="8 9">
    <name type="scientific">Hypsibius exemplaris</name>
    <name type="common">Freshwater tardigrade</name>
    <dbReference type="NCBI Taxonomy" id="2072580"/>
    <lineage>
        <taxon>Eukaryota</taxon>
        <taxon>Metazoa</taxon>
        <taxon>Ecdysozoa</taxon>
        <taxon>Tardigrada</taxon>
        <taxon>Eutardigrada</taxon>
        <taxon>Parachela</taxon>
        <taxon>Hypsibioidea</taxon>
        <taxon>Hypsibiidae</taxon>
        <taxon>Hypsibius</taxon>
    </lineage>
</organism>
<dbReference type="PANTHER" id="PTHR10953:SF29">
    <property type="entry name" value="NEDD8-ACTIVATING ENZYME E1 REGULATORY SUBUNIT"/>
    <property type="match status" value="1"/>
</dbReference>
<dbReference type="InterPro" id="IPR045886">
    <property type="entry name" value="ThiF/MoeB/HesA"/>
</dbReference>
<keyword evidence="9" id="KW-1185">Reference proteome</keyword>
<dbReference type="InterPro" id="IPR030667">
    <property type="entry name" value="APP-BP1"/>
</dbReference>
<gene>
    <name evidence="8" type="ORF">BV898_16314</name>
</gene>
<dbReference type="InterPro" id="IPR000594">
    <property type="entry name" value="ThiF_NAD_FAD-bd"/>
</dbReference>
<feature type="region of interest" description="Disordered" evidence="6">
    <location>
        <begin position="1"/>
        <end position="20"/>
    </location>
</feature>
<name>A0A9X6ND08_HYPEX</name>
<feature type="domain" description="THIF-type NAD/FAD binding fold" evidence="7">
    <location>
        <begin position="45"/>
        <end position="571"/>
    </location>
</feature>
<dbReference type="SUPFAM" id="SSF69572">
    <property type="entry name" value="Activating enzymes of the ubiquitin-like proteins"/>
    <property type="match status" value="1"/>
</dbReference>
<evidence type="ECO:0000256" key="4">
    <source>
        <dbReference type="ARBA" id="ARBA00022786"/>
    </source>
</evidence>
<evidence type="ECO:0000256" key="1">
    <source>
        <dbReference type="ARBA" id="ARBA00005032"/>
    </source>
</evidence>
<reference evidence="9" key="1">
    <citation type="submission" date="2017-01" db="EMBL/GenBank/DDBJ databases">
        <title>Comparative genomics of anhydrobiosis in the tardigrade Hypsibius dujardini.</title>
        <authorList>
            <person name="Yoshida Y."/>
            <person name="Koutsovoulos G."/>
            <person name="Laetsch D."/>
            <person name="Stevens L."/>
            <person name="Kumar S."/>
            <person name="Horikawa D."/>
            <person name="Ishino K."/>
            <person name="Komine S."/>
            <person name="Tomita M."/>
            <person name="Blaxter M."/>
            <person name="Arakawa K."/>
        </authorList>
    </citation>
    <scope>NUCLEOTIDE SEQUENCE [LARGE SCALE GENOMIC DNA]</scope>
    <source>
        <strain evidence="9">Z151</strain>
    </source>
</reference>
<dbReference type="FunFam" id="3.40.50.720:FF:000475">
    <property type="entry name" value="NEDD8-activating enzyme E1 regulatory subunit"/>
    <property type="match status" value="1"/>
</dbReference>
<dbReference type="Pfam" id="PF00899">
    <property type="entry name" value="ThiF"/>
    <property type="match status" value="1"/>
</dbReference>
<dbReference type="OrthoDB" id="1708823at2759"/>
<sequence length="577" mass="63551">MKRGDVDHPSATAAEEASSAKRQCTSGLSLAVVMEQSADHKTKKYDRQLRLWGDHGQAALEKARVCLIGATATGTEILKNLVLPGLGSFCIVDSETVKMGDLGSNFFVTAQDIGGFRAEAATRLLLEMNSDVKGQYMTDTLESLVANRPSFFQHFTIVIAADVPSEKLLLDLGRILWPVGIPLVACRAYGLVGWIRIVCREHFVTESKPDNFIQDLRLDTPFPELVALKDSVDFGAMTKKAHSHVPFVIILLAFLEKWKTLRGSLPTTYQDKVKFREFVDEGRLKNDDGIPLAEENFEEACKAVVKTVGVSKVPDEIERLFRDPACDNLTIFSPKFWIVIRAIRDFTVGAEGAGHLPVSGALPDMFSDTESFVHLQNVYKAKADSDAAAVYAKVCQLNRDLGLSEDFISLSEVKYYSRNAAFLRCVRTTSLEEELGEGSSVAAGLTGFSVDDPDFRNSLWYVMLRAVSHFHNQTGVLPGLEHKTYEEDAVQLKVFAQKFMKAVGVVDGFRELAGDEVVARYAREVARFGGEQVHSVAAFVGGTVGQEVIKLITGQYVPLNNTLVYDATACTTSTFQF</sequence>
<comment type="caution">
    <text evidence="8">The sequence shown here is derived from an EMBL/GenBank/DDBJ whole genome shotgun (WGS) entry which is preliminary data.</text>
</comment>
<dbReference type="PANTHER" id="PTHR10953">
    <property type="entry name" value="UBIQUITIN-ACTIVATING ENZYME E1"/>
    <property type="match status" value="1"/>
</dbReference>
<dbReference type="GO" id="GO:0005737">
    <property type="term" value="C:cytoplasm"/>
    <property type="evidence" value="ECO:0007669"/>
    <property type="project" value="TreeGrafter"/>
</dbReference>
<evidence type="ECO:0000313" key="9">
    <source>
        <dbReference type="Proteomes" id="UP000192578"/>
    </source>
</evidence>
<dbReference type="GO" id="GO:0019781">
    <property type="term" value="F:NEDD8 activating enzyme activity"/>
    <property type="evidence" value="ECO:0007669"/>
    <property type="project" value="UniProtKB-UniRule"/>
</dbReference>
<dbReference type="Proteomes" id="UP000192578">
    <property type="component" value="Unassembled WGS sequence"/>
</dbReference>
<evidence type="ECO:0000313" key="8">
    <source>
        <dbReference type="EMBL" id="OWA51852.1"/>
    </source>
</evidence>
<protein>
    <recommendedName>
        <fullName evidence="3 5">NEDD8-activating enzyme E1 regulatory subunit</fullName>
    </recommendedName>
</protein>
<keyword evidence="4 5" id="KW-0833">Ubl conjugation pathway</keyword>